<sequence length="93" mass="9454">MICCATLLLTLKLAWTTLRPAPRAAVAGGHRCAGQHVAPAMGRLAWLEIGTATVLLAVFSSAILEMALGQPPGALLGNIHQIGCLALGRAAGS</sequence>
<dbReference type="EMBL" id="UZWD01000035">
    <property type="protein sequence ID" value="VDS05712.1"/>
    <property type="molecule type" value="Genomic_DNA"/>
</dbReference>
<evidence type="ECO:0000313" key="2">
    <source>
        <dbReference type="Proteomes" id="UP000268844"/>
    </source>
</evidence>
<protein>
    <submittedName>
        <fullName evidence="1">Uncharacterized protein</fullName>
    </submittedName>
</protein>
<dbReference type="Proteomes" id="UP000268844">
    <property type="component" value="Unassembled WGS sequence"/>
</dbReference>
<name>A0A3S4D6S1_9HYPH</name>
<reference evidence="1 2" key="1">
    <citation type="submission" date="2018-12" db="EMBL/GenBank/DDBJ databases">
        <authorList>
            <person name="Criscuolo A."/>
        </authorList>
    </citation>
    <scope>NUCLEOTIDE SEQUENCE [LARGE SCALE GENOMIC DNA]</scope>
    <source>
        <strain evidence="1">ACIP1116281</strain>
    </source>
</reference>
<keyword evidence="2" id="KW-1185">Reference proteome</keyword>
<evidence type="ECO:0000313" key="1">
    <source>
        <dbReference type="EMBL" id="VDS05712.1"/>
    </source>
</evidence>
<gene>
    <name evidence="1" type="ORF">DEVEQU_02855</name>
</gene>
<dbReference type="RefSeq" id="WP_126151247.1">
    <property type="nucleotide sequence ID" value="NZ_JBHTMH010000001.1"/>
</dbReference>
<proteinExistence type="predicted"/>
<accession>A0A3S4D6S1</accession>
<organism evidence="1 2">
    <name type="scientific">Devosia equisanguinis</name>
    <dbReference type="NCBI Taxonomy" id="2490941"/>
    <lineage>
        <taxon>Bacteria</taxon>
        <taxon>Pseudomonadati</taxon>
        <taxon>Pseudomonadota</taxon>
        <taxon>Alphaproteobacteria</taxon>
        <taxon>Hyphomicrobiales</taxon>
        <taxon>Devosiaceae</taxon>
        <taxon>Devosia</taxon>
    </lineage>
</organism>
<dbReference type="AlphaFoldDB" id="A0A3S4D6S1"/>